<dbReference type="EMBL" id="CP007057">
    <property type="protein sequence ID" value="AHG01895.1"/>
    <property type="molecule type" value="Genomic_DNA"/>
</dbReference>
<keyword evidence="2" id="KW-1185">Reference proteome</keyword>
<sequence>MAMAERISEPSTQFTNVLREQKERVIAALLDDKTIPATPILRDEEILRPMEYVTLVYELHHVHLLELEADGFVTFDRNADVVRRGSDFDTLDTKSICEIMQ</sequence>
<evidence type="ECO:0000313" key="1">
    <source>
        <dbReference type="EMBL" id="AHG01895.1"/>
    </source>
</evidence>
<accession>W0JXF4</accession>
<proteinExistence type="predicted"/>
<geneLocation type="plasmid" evidence="1">
    <name>unnamed</name>
</geneLocation>
<dbReference type="AlphaFoldDB" id="W0JXF4"/>
<keyword evidence="1" id="KW-0614">Plasmid</keyword>
<dbReference type="HOGENOM" id="CLU_2284953_0_0_2"/>
<gene>
    <name evidence="1" type="ORF">HALLA_00960</name>
</gene>
<organism evidence="1 2">
    <name type="scientific">Halostagnicola larsenii XH-48</name>
    <dbReference type="NCBI Taxonomy" id="797299"/>
    <lineage>
        <taxon>Archaea</taxon>
        <taxon>Methanobacteriati</taxon>
        <taxon>Methanobacteriota</taxon>
        <taxon>Stenosarchaea group</taxon>
        <taxon>Halobacteria</taxon>
        <taxon>Halobacteriales</taxon>
        <taxon>Natrialbaceae</taxon>
        <taxon>Halostagnicola</taxon>
    </lineage>
</organism>
<reference evidence="1 2" key="1">
    <citation type="submission" date="2014-01" db="EMBL/GenBank/DDBJ databases">
        <authorList>
            <consortium name="DOE Joint Genome Institute"/>
            <person name="Anderson I."/>
            <person name="Huntemann M."/>
            <person name="Han J."/>
            <person name="Chen A."/>
            <person name="Kyrpides N."/>
            <person name="Mavromatis K."/>
            <person name="Markowitz V."/>
            <person name="Palaniappan K."/>
            <person name="Ivanova N."/>
            <person name="Schaumberg A."/>
            <person name="Pati A."/>
            <person name="Liolios K."/>
            <person name="Nordberg H.P."/>
            <person name="Cantor M.N."/>
            <person name="Hua S.X."/>
            <person name="Woyke T."/>
        </authorList>
    </citation>
    <scope>NUCLEOTIDE SEQUENCE [LARGE SCALE GENOMIC DNA]</scope>
    <source>
        <strain evidence="1 2">XH-48</strain>
        <plasmid evidence="2">2</plasmid>
    </source>
</reference>
<dbReference type="KEGG" id="hlr:HALLA_00960"/>
<evidence type="ECO:0000313" key="2">
    <source>
        <dbReference type="Proteomes" id="UP000019024"/>
    </source>
</evidence>
<dbReference type="eggNOG" id="ENOG502N61Q">
    <property type="taxonomic scope" value="Archaea"/>
</dbReference>
<dbReference type="Proteomes" id="UP000019024">
    <property type="component" value="Plasmid unnamed2"/>
</dbReference>
<name>W0JXF4_9EURY</name>
<evidence type="ECO:0008006" key="3">
    <source>
        <dbReference type="Google" id="ProtNLM"/>
    </source>
</evidence>
<protein>
    <recommendedName>
        <fullName evidence="3">Transcriptional regulator</fullName>
    </recommendedName>
</protein>